<evidence type="ECO:0000313" key="2">
    <source>
        <dbReference type="EMBL" id="MBS7526940.1"/>
    </source>
</evidence>
<dbReference type="SUPFAM" id="SSF88874">
    <property type="entry name" value="Receptor-binding domain of short tail fibre protein gp12"/>
    <property type="match status" value="2"/>
</dbReference>
<dbReference type="InterPro" id="IPR011083">
    <property type="entry name" value="Phage_tail_collar_dom"/>
</dbReference>
<proteinExistence type="predicted"/>
<dbReference type="RefSeq" id="WP_213236799.1">
    <property type="nucleotide sequence ID" value="NZ_JAHBCL010000014.1"/>
</dbReference>
<accession>A0ABS5PP51</accession>
<reference evidence="2 3" key="1">
    <citation type="submission" date="2021-05" db="EMBL/GenBank/DDBJ databases">
        <title>Fusibacter ferrireducens sp. nov., an anaerobic, sulfur- and Fe-reducing bacterium isolated from the mangrove sediment.</title>
        <authorList>
            <person name="Qiu D."/>
        </authorList>
    </citation>
    <scope>NUCLEOTIDE SEQUENCE [LARGE SCALE GENOMIC DNA]</scope>
    <source>
        <strain evidence="2 3">DSM 12116</strain>
    </source>
</reference>
<organism evidence="2 3">
    <name type="scientific">Fusibacter paucivorans</name>
    <dbReference type="NCBI Taxonomy" id="76009"/>
    <lineage>
        <taxon>Bacteria</taxon>
        <taxon>Bacillati</taxon>
        <taxon>Bacillota</taxon>
        <taxon>Clostridia</taxon>
        <taxon>Eubacteriales</taxon>
        <taxon>Eubacteriales Family XII. Incertae Sedis</taxon>
        <taxon>Fusibacter</taxon>
    </lineage>
</organism>
<evidence type="ECO:0000313" key="3">
    <source>
        <dbReference type="Proteomes" id="UP000746471"/>
    </source>
</evidence>
<dbReference type="InterPro" id="IPR037053">
    <property type="entry name" value="Phage_tail_collar_dom_sf"/>
</dbReference>
<dbReference type="Proteomes" id="UP000746471">
    <property type="component" value="Unassembled WGS sequence"/>
</dbReference>
<dbReference type="EMBL" id="JAHBCL010000014">
    <property type="protein sequence ID" value="MBS7526940.1"/>
    <property type="molecule type" value="Genomic_DNA"/>
</dbReference>
<sequence length="359" mass="39932">MSKSNQDSHVGEIKIFAGTYAPKNWEFCDGQMLSKEKYRALYELIGTTYGSDDDSTFALPNLRGRVPVNKGAAPGLSTYQLGQKRGEASVRLEEQHLPNHTHKFYVSTLAATDKNPQNLLIANSNINLYKDAKLSETRVAMASETISETGEDKPHTNLQPFTSIGYIICVKEETSTGDDAGSDAVLMDQFIGEVRAFPYYGVPKGWLRCNGKSWEINKYTALYSIIYEQFGGKSHIEFNVPNINERIVIHRNDDFPVGAMGGTEKVSISTSEMPKHTHSLRAIDAVANENLCDTEYMIARANYPDSRNLKVFCRQKENLVAMEAAAIRATGEASAHDNVMPSISIQYCIAYEGTYPPRE</sequence>
<dbReference type="Pfam" id="PF07484">
    <property type="entry name" value="Collar"/>
    <property type="match status" value="2"/>
</dbReference>
<evidence type="ECO:0000259" key="1">
    <source>
        <dbReference type="Pfam" id="PF07484"/>
    </source>
</evidence>
<comment type="caution">
    <text evidence="2">The sequence shown here is derived from an EMBL/GenBank/DDBJ whole genome shotgun (WGS) entry which is preliminary data.</text>
</comment>
<gene>
    <name evidence="2" type="ORF">KHM83_09640</name>
</gene>
<protein>
    <submittedName>
        <fullName evidence="2">Tail fiber protein</fullName>
    </submittedName>
</protein>
<feature type="domain" description="Phage tail collar" evidence="1">
    <location>
        <begin position="11"/>
        <end position="67"/>
    </location>
</feature>
<keyword evidence="3" id="KW-1185">Reference proteome</keyword>
<dbReference type="Gene3D" id="3.90.1340.10">
    <property type="entry name" value="Phage tail collar domain"/>
    <property type="match status" value="2"/>
</dbReference>
<name>A0ABS5PP51_9FIRM</name>
<feature type="domain" description="Phage tail collar" evidence="1">
    <location>
        <begin position="192"/>
        <end position="247"/>
    </location>
</feature>